<dbReference type="InterPro" id="IPR058030">
    <property type="entry name" value="TRIM8/14/16/25/29/45/65_CC"/>
</dbReference>
<keyword evidence="7" id="KW-0175">Coiled coil</keyword>
<keyword evidence="2" id="KW-0479">Metal-binding</keyword>
<dbReference type="GO" id="GO:0008270">
    <property type="term" value="F:zinc ion binding"/>
    <property type="evidence" value="ECO:0007669"/>
    <property type="project" value="UniProtKB-KW"/>
</dbReference>
<dbReference type="InterPro" id="IPR027370">
    <property type="entry name" value="Znf-RING_euk"/>
</dbReference>
<evidence type="ECO:0000259" key="9">
    <source>
        <dbReference type="PROSITE" id="PS50119"/>
    </source>
</evidence>
<dbReference type="Gene3D" id="4.10.830.40">
    <property type="match status" value="1"/>
</dbReference>
<dbReference type="InterPro" id="IPR013320">
    <property type="entry name" value="ConA-like_dom_sf"/>
</dbReference>
<dbReference type="PANTHER" id="PTHR25465">
    <property type="entry name" value="B-BOX DOMAIN CONTAINING"/>
    <property type="match status" value="1"/>
</dbReference>
<dbReference type="PROSITE" id="PS50089">
    <property type="entry name" value="ZF_RING_2"/>
    <property type="match status" value="1"/>
</dbReference>
<keyword evidence="12" id="KW-1185">Reference proteome</keyword>
<evidence type="ECO:0000256" key="5">
    <source>
        <dbReference type="ARBA" id="ARBA00022859"/>
    </source>
</evidence>
<dbReference type="PROSITE" id="PS50119">
    <property type="entry name" value="ZF_BBOX"/>
    <property type="match status" value="1"/>
</dbReference>
<evidence type="ECO:0000256" key="6">
    <source>
        <dbReference type="PROSITE-ProRule" id="PRU00024"/>
    </source>
</evidence>
<dbReference type="InterPro" id="IPR003877">
    <property type="entry name" value="SPRY_dom"/>
</dbReference>
<dbReference type="SUPFAM" id="SSF57850">
    <property type="entry name" value="RING/U-box"/>
    <property type="match status" value="1"/>
</dbReference>
<evidence type="ECO:0000256" key="7">
    <source>
        <dbReference type="SAM" id="Coils"/>
    </source>
</evidence>
<dbReference type="AlphaFoldDB" id="A0A671VQD0"/>
<dbReference type="Gene3D" id="3.30.160.60">
    <property type="entry name" value="Classic Zinc Finger"/>
    <property type="match status" value="1"/>
</dbReference>
<feature type="domain" description="B box-type" evidence="9">
    <location>
        <begin position="147"/>
        <end position="187"/>
    </location>
</feature>
<evidence type="ECO:0000313" key="11">
    <source>
        <dbReference type="Ensembl" id="ENSSAUP00010027882.1"/>
    </source>
</evidence>
<evidence type="ECO:0000313" key="12">
    <source>
        <dbReference type="Proteomes" id="UP000472265"/>
    </source>
</evidence>
<dbReference type="InterPro" id="IPR000315">
    <property type="entry name" value="Znf_B-box"/>
</dbReference>
<sequence length="544" mass="61861">MSAASCLLTEDQVLCSICLDVFTDPVSTPCGHNFCKTCITKHWDENDKCPNCKKTFNTRPELEVNTFISEMAAQFRQSAQQKASSSSSEQQVSKPGEVPCDICTGTKLKALKSCLLCLVSYCETHLEPHLTKSGLKRHQLIDPVTNLEDRMCTRHDKLLELFCKTDQLCVCMLCSDLDHKTHDVVPLKEEYERKKAELGRRDAEIKQMIQKRQLKLQEMKRSVELSKKDADREIAASVQVFTALKESVERSQAEIINTIKEKQRKTEKQAEGFIKELEQEISELEKRSSEVKELSNSRETLNIFFKSFPSLNTVPPTKDWTGVSVRPPSYEGTVVRAVNQLEETLSKQMKKLPEMKRVQQYAVDVTLDPDTAHPNLILSDDRKQVHDSDVKKTLPGNPERFNKCVNVLSKQSFSSRRFYYEVQVKGKTDWDLGVARESINRKGHIELSPENGYWTIGLRNKNEYKAFAGPDIHLSLRCQPEKLGVFVDYEEGLVSFYDVDAAALIYSFTGCCFTQKLYPYFGPFPNDGGKNSAPLIISPVNHTE</sequence>
<dbReference type="Pfam" id="PF00622">
    <property type="entry name" value="SPRY"/>
    <property type="match status" value="1"/>
</dbReference>
<dbReference type="InterPro" id="IPR051051">
    <property type="entry name" value="E3_ubiq-ligase_TRIM/RNF"/>
</dbReference>
<dbReference type="GO" id="GO:0005737">
    <property type="term" value="C:cytoplasm"/>
    <property type="evidence" value="ECO:0007669"/>
    <property type="project" value="UniProtKB-ARBA"/>
</dbReference>
<dbReference type="CDD" id="cd13733">
    <property type="entry name" value="SPRY_PRY_C-I_1"/>
    <property type="match status" value="1"/>
</dbReference>
<dbReference type="InterPro" id="IPR017907">
    <property type="entry name" value="Znf_RING_CS"/>
</dbReference>
<protein>
    <submittedName>
        <fullName evidence="11">Uncharacterized protein</fullName>
    </submittedName>
</protein>
<dbReference type="InParanoid" id="A0A671VQD0"/>
<dbReference type="FunFam" id="2.60.120.920:FF:000004">
    <property type="entry name" value="Butyrophilin subfamily 1 member A1"/>
    <property type="match status" value="1"/>
</dbReference>
<feature type="domain" description="B30.2/SPRY" evidence="10">
    <location>
        <begin position="345"/>
        <end position="540"/>
    </location>
</feature>
<dbReference type="PANTHER" id="PTHR25465:SF32">
    <property type="entry name" value="BLOODTHIRSTY-RELATED GENE FAMILY, MEMBER 16 ISOFORM X1-RELATED"/>
    <property type="match status" value="1"/>
</dbReference>
<dbReference type="SMART" id="SM00336">
    <property type="entry name" value="BBOX"/>
    <property type="match status" value="1"/>
</dbReference>
<accession>A0A671VQD0</accession>
<evidence type="ECO:0000256" key="1">
    <source>
        <dbReference type="ARBA" id="ARBA00022588"/>
    </source>
</evidence>
<dbReference type="Pfam" id="PF25600">
    <property type="entry name" value="TRIM_CC"/>
    <property type="match status" value="1"/>
</dbReference>
<gene>
    <name evidence="11" type="primary">LOC115586966</name>
</gene>
<dbReference type="InterPro" id="IPR006574">
    <property type="entry name" value="PRY"/>
</dbReference>
<dbReference type="SUPFAM" id="SSF57845">
    <property type="entry name" value="B-box zinc-binding domain"/>
    <property type="match status" value="1"/>
</dbReference>
<dbReference type="Gene3D" id="2.60.120.920">
    <property type="match status" value="1"/>
</dbReference>
<proteinExistence type="predicted"/>
<reference evidence="11" key="1">
    <citation type="submission" date="2021-04" db="EMBL/GenBank/DDBJ databases">
        <authorList>
            <consortium name="Wellcome Sanger Institute Data Sharing"/>
        </authorList>
    </citation>
    <scope>NUCLEOTIDE SEQUENCE [LARGE SCALE GENOMIC DNA]</scope>
</reference>
<dbReference type="Ensembl" id="ENSSAUT00010029396.1">
    <property type="protein sequence ID" value="ENSSAUP00010027882.1"/>
    <property type="gene ID" value="ENSSAUG00010012027.1"/>
</dbReference>
<dbReference type="InterPro" id="IPR013083">
    <property type="entry name" value="Znf_RING/FYVE/PHD"/>
</dbReference>
<keyword evidence="4" id="KW-0862">Zinc</keyword>
<evidence type="ECO:0000256" key="4">
    <source>
        <dbReference type="ARBA" id="ARBA00022833"/>
    </source>
</evidence>
<dbReference type="SUPFAM" id="SSF49899">
    <property type="entry name" value="Concanavalin A-like lectins/glucanases"/>
    <property type="match status" value="1"/>
</dbReference>
<dbReference type="SMART" id="SM00184">
    <property type="entry name" value="RING"/>
    <property type="match status" value="1"/>
</dbReference>
<dbReference type="Pfam" id="PF00643">
    <property type="entry name" value="zf-B_box"/>
    <property type="match status" value="1"/>
</dbReference>
<reference evidence="11" key="2">
    <citation type="submission" date="2025-08" db="UniProtKB">
        <authorList>
            <consortium name="Ensembl"/>
        </authorList>
    </citation>
    <scope>IDENTIFICATION</scope>
</reference>
<organism evidence="11 12">
    <name type="scientific">Sparus aurata</name>
    <name type="common">Gilthead sea bream</name>
    <dbReference type="NCBI Taxonomy" id="8175"/>
    <lineage>
        <taxon>Eukaryota</taxon>
        <taxon>Metazoa</taxon>
        <taxon>Chordata</taxon>
        <taxon>Craniata</taxon>
        <taxon>Vertebrata</taxon>
        <taxon>Euteleostomi</taxon>
        <taxon>Actinopterygii</taxon>
        <taxon>Neopterygii</taxon>
        <taxon>Teleostei</taxon>
        <taxon>Neoteleostei</taxon>
        <taxon>Acanthomorphata</taxon>
        <taxon>Eupercaria</taxon>
        <taxon>Spariformes</taxon>
        <taxon>Sparidae</taxon>
        <taxon>Sparus</taxon>
    </lineage>
</organism>
<dbReference type="SMART" id="SM00449">
    <property type="entry name" value="SPRY"/>
    <property type="match status" value="1"/>
</dbReference>
<keyword evidence="3 6" id="KW-0863">Zinc-finger</keyword>
<dbReference type="Pfam" id="PF13765">
    <property type="entry name" value="PRY"/>
    <property type="match status" value="1"/>
</dbReference>
<dbReference type="Proteomes" id="UP000472265">
    <property type="component" value="Chromosome 8"/>
</dbReference>
<dbReference type="InterPro" id="IPR001841">
    <property type="entry name" value="Znf_RING"/>
</dbReference>
<dbReference type="InterPro" id="IPR003879">
    <property type="entry name" value="Butyrophylin_SPRY"/>
</dbReference>
<name>A0A671VQD0_SPAAU</name>
<keyword evidence="1" id="KW-0399">Innate immunity</keyword>
<dbReference type="InterPro" id="IPR001870">
    <property type="entry name" value="B30.2/SPRY"/>
</dbReference>
<evidence type="ECO:0000256" key="2">
    <source>
        <dbReference type="ARBA" id="ARBA00022723"/>
    </source>
</evidence>
<dbReference type="Pfam" id="PF13445">
    <property type="entry name" value="zf-RING_UBOX"/>
    <property type="match status" value="1"/>
</dbReference>
<keyword evidence="5" id="KW-0391">Immunity</keyword>
<feature type="coiled-coil region" evidence="7">
    <location>
        <begin position="260"/>
        <end position="297"/>
    </location>
</feature>
<evidence type="ECO:0000256" key="3">
    <source>
        <dbReference type="ARBA" id="ARBA00022771"/>
    </source>
</evidence>
<dbReference type="OMA" id="LENQNAY"/>
<dbReference type="GO" id="GO:0045087">
    <property type="term" value="P:innate immune response"/>
    <property type="evidence" value="ECO:0007669"/>
    <property type="project" value="UniProtKB-KW"/>
</dbReference>
<dbReference type="Gene3D" id="3.30.40.10">
    <property type="entry name" value="Zinc/RING finger domain, C3HC4 (zinc finger)"/>
    <property type="match status" value="1"/>
</dbReference>
<dbReference type="PRINTS" id="PR01407">
    <property type="entry name" value="BUTYPHLNCDUF"/>
</dbReference>
<dbReference type="SMART" id="SM00589">
    <property type="entry name" value="PRY"/>
    <property type="match status" value="1"/>
</dbReference>
<dbReference type="PROSITE" id="PS50188">
    <property type="entry name" value="B302_SPRY"/>
    <property type="match status" value="1"/>
</dbReference>
<dbReference type="PROSITE" id="PS00518">
    <property type="entry name" value="ZF_RING_1"/>
    <property type="match status" value="1"/>
</dbReference>
<dbReference type="CDD" id="cd19769">
    <property type="entry name" value="Bbox2_TRIM16-like"/>
    <property type="match status" value="1"/>
</dbReference>
<evidence type="ECO:0000259" key="8">
    <source>
        <dbReference type="PROSITE" id="PS50089"/>
    </source>
</evidence>
<dbReference type="GeneTree" id="ENSGT01040000240400"/>
<reference evidence="11" key="3">
    <citation type="submission" date="2025-09" db="UniProtKB">
        <authorList>
            <consortium name="Ensembl"/>
        </authorList>
    </citation>
    <scope>IDENTIFICATION</scope>
</reference>
<evidence type="ECO:0000259" key="10">
    <source>
        <dbReference type="PROSITE" id="PS50188"/>
    </source>
</evidence>
<dbReference type="InterPro" id="IPR043136">
    <property type="entry name" value="B30.2/SPRY_sf"/>
</dbReference>
<feature type="domain" description="RING-type" evidence="8">
    <location>
        <begin position="15"/>
        <end position="53"/>
    </location>
</feature>